<feature type="compositionally biased region" description="Basic and acidic residues" evidence="1">
    <location>
        <begin position="56"/>
        <end position="66"/>
    </location>
</feature>
<feature type="region of interest" description="Disordered" evidence="1">
    <location>
        <begin position="17"/>
        <end position="133"/>
    </location>
</feature>
<evidence type="ECO:0000313" key="3">
    <source>
        <dbReference type="Proteomes" id="UP000287651"/>
    </source>
</evidence>
<feature type="compositionally biased region" description="Basic residues" evidence="1">
    <location>
        <begin position="86"/>
        <end position="97"/>
    </location>
</feature>
<organism evidence="2 3">
    <name type="scientific">Ensete ventricosum</name>
    <name type="common">Abyssinian banana</name>
    <name type="synonym">Musa ensete</name>
    <dbReference type="NCBI Taxonomy" id="4639"/>
    <lineage>
        <taxon>Eukaryota</taxon>
        <taxon>Viridiplantae</taxon>
        <taxon>Streptophyta</taxon>
        <taxon>Embryophyta</taxon>
        <taxon>Tracheophyta</taxon>
        <taxon>Spermatophyta</taxon>
        <taxon>Magnoliopsida</taxon>
        <taxon>Liliopsida</taxon>
        <taxon>Zingiberales</taxon>
        <taxon>Musaceae</taxon>
        <taxon>Ensete</taxon>
    </lineage>
</organism>
<dbReference type="EMBL" id="AMZH03019598">
    <property type="protein sequence ID" value="RRT40163.1"/>
    <property type="molecule type" value="Genomic_DNA"/>
</dbReference>
<feature type="compositionally biased region" description="Basic and acidic residues" evidence="1">
    <location>
        <begin position="76"/>
        <end position="85"/>
    </location>
</feature>
<feature type="compositionally biased region" description="Polar residues" evidence="1">
    <location>
        <begin position="26"/>
        <end position="42"/>
    </location>
</feature>
<evidence type="ECO:0000256" key="1">
    <source>
        <dbReference type="SAM" id="MobiDB-lite"/>
    </source>
</evidence>
<evidence type="ECO:0000313" key="2">
    <source>
        <dbReference type="EMBL" id="RRT40163.1"/>
    </source>
</evidence>
<comment type="caution">
    <text evidence="2">The sequence shown here is derived from an EMBL/GenBank/DDBJ whole genome shotgun (WGS) entry which is preliminary data.</text>
</comment>
<feature type="compositionally biased region" description="Basic and acidic residues" evidence="1">
    <location>
        <begin position="98"/>
        <end position="115"/>
    </location>
</feature>
<sequence>MVGFVEMVNMSLMCGLPKVGRGRPRSASSVPANTSVPEQPSEPTSPPDVQEIPPEEGARGTSVERTKRTRKVPSRRPAEELVDQRKKSKVSSRHRSHHGGDNRDRFESRAAKGKEPASLTEGTPTARARPRSMKELCTIQLGKDRPNYHAIQASEQLECASDTHLEIDLAQLAPGGQI</sequence>
<dbReference type="AlphaFoldDB" id="A0A426XL07"/>
<proteinExistence type="predicted"/>
<accession>A0A426XL07</accession>
<gene>
    <name evidence="2" type="ORF">B296_00042979</name>
</gene>
<protein>
    <submittedName>
        <fullName evidence="2">Uncharacterized protein</fullName>
    </submittedName>
</protein>
<reference evidence="2 3" key="1">
    <citation type="journal article" date="2014" name="Agronomy (Basel)">
        <title>A Draft Genome Sequence for Ensete ventricosum, the Drought-Tolerant Tree Against Hunger.</title>
        <authorList>
            <person name="Harrison J."/>
            <person name="Moore K.A."/>
            <person name="Paszkiewicz K."/>
            <person name="Jones T."/>
            <person name="Grant M."/>
            <person name="Ambacheew D."/>
            <person name="Muzemil S."/>
            <person name="Studholme D.J."/>
        </authorList>
    </citation>
    <scope>NUCLEOTIDE SEQUENCE [LARGE SCALE GENOMIC DNA]</scope>
</reference>
<dbReference type="Proteomes" id="UP000287651">
    <property type="component" value="Unassembled WGS sequence"/>
</dbReference>
<name>A0A426XL07_ENSVE</name>